<reference evidence="2" key="1">
    <citation type="journal article" date="2018" name="Nat. Microbiol.">
        <title>Leveraging single-cell genomics to expand the fungal tree of life.</title>
        <authorList>
            <person name="Ahrendt S.R."/>
            <person name="Quandt C.A."/>
            <person name="Ciobanu D."/>
            <person name="Clum A."/>
            <person name="Salamov A."/>
            <person name="Andreopoulos B."/>
            <person name="Cheng J.F."/>
            <person name="Woyke T."/>
            <person name="Pelin A."/>
            <person name="Henrissat B."/>
            <person name="Reynolds N.K."/>
            <person name="Benny G.L."/>
            <person name="Smith M.E."/>
            <person name="James T.Y."/>
            <person name="Grigoriev I.V."/>
        </authorList>
    </citation>
    <scope>NUCLEOTIDE SEQUENCE [LARGE SCALE GENOMIC DNA]</scope>
</reference>
<keyword evidence="2" id="KW-1185">Reference proteome</keyword>
<evidence type="ECO:0008006" key="3">
    <source>
        <dbReference type="Google" id="ProtNLM"/>
    </source>
</evidence>
<evidence type="ECO:0000313" key="1">
    <source>
        <dbReference type="EMBL" id="RKO89269.1"/>
    </source>
</evidence>
<dbReference type="EMBL" id="KZ996192">
    <property type="protein sequence ID" value="RKO89269.1"/>
    <property type="molecule type" value="Genomic_DNA"/>
</dbReference>
<sequence>MVNDCQERERYERNPLLRHEYFAFAAALGDEGEDSENRSVEECLRKPDWKFSEKAINAGLDSLNKRQGFGPLRSIPQGICPVGYKWVFVRKRDDKGNIYR</sequence>
<proteinExistence type="predicted"/>
<gene>
    <name evidence="1" type="ORF">BDK51DRAFT_25259</name>
</gene>
<dbReference type="Proteomes" id="UP000269721">
    <property type="component" value="Unassembled WGS sequence"/>
</dbReference>
<name>A0A4P9W9N6_9FUNG</name>
<protein>
    <recommendedName>
        <fullName evidence="3">Reverse transcriptase Ty1/copia-type domain-containing protein</fullName>
    </recommendedName>
</protein>
<dbReference type="OrthoDB" id="3059190at2759"/>
<dbReference type="AlphaFoldDB" id="A0A4P9W9N6"/>
<accession>A0A4P9W9N6</accession>
<evidence type="ECO:0000313" key="2">
    <source>
        <dbReference type="Proteomes" id="UP000269721"/>
    </source>
</evidence>
<organism evidence="1 2">
    <name type="scientific">Blyttiomyces helicus</name>
    <dbReference type="NCBI Taxonomy" id="388810"/>
    <lineage>
        <taxon>Eukaryota</taxon>
        <taxon>Fungi</taxon>
        <taxon>Fungi incertae sedis</taxon>
        <taxon>Chytridiomycota</taxon>
        <taxon>Chytridiomycota incertae sedis</taxon>
        <taxon>Chytridiomycetes</taxon>
        <taxon>Chytridiomycetes incertae sedis</taxon>
        <taxon>Blyttiomyces</taxon>
    </lineage>
</organism>